<organism evidence="1">
    <name type="scientific">viral metagenome</name>
    <dbReference type="NCBI Taxonomy" id="1070528"/>
    <lineage>
        <taxon>unclassified sequences</taxon>
        <taxon>metagenomes</taxon>
        <taxon>organismal metagenomes</taxon>
    </lineage>
</organism>
<proteinExistence type="predicted"/>
<name>A0A6C0LF73_9ZZZZ</name>
<evidence type="ECO:0000313" key="1">
    <source>
        <dbReference type="EMBL" id="QHU29107.1"/>
    </source>
</evidence>
<dbReference type="EMBL" id="MN740481">
    <property type="protein sequence ID" value="QHU29107.1"/>
    <property type="molecule type" value="Genomic_DNA"/>
</dbReference>
<sequence>MTNGGSDEYLKTLSIRKIMNTNIINRVNETECDQINITSVYLNIDKVNAVYFAKNVKNVIFTSPYNLADLYYYDKDEEVIYKISNKTRINLKSIDRFVFQSFNNNIDGILF</sequence>
<reference evidence="1" key="1">
    <citation type="journal article" date="2020" name="Nature">
        <title>Giant virus diversity and host interactions through global metagenomics.</title>
        <authorList>
            <person name="Schulz F."/>
            <person name="Roux S."/>
            <person name="Paez-Espino D."/>
            <person name="Jungbluth S."/>
            <person name="Walsh D.A."/>
            <person name="Denef V.J."/>
            <person name="McMahon K.D."/>
            <person name="Konstantinidis K.T."/>
            <person name="Eloe-Fadrosh E.A."/>
            <person name="Kyrpides N.C."/>
            <person name="Woyke T."/>
        </authorList>
    </citation>
    <scope>NUCLEOTIDE SEQUENCE</scope>
    <source>
        <strain evidence="1">GVMAG-M-3300027804-47</strain>
    </source>
</reference>
<accession>A0A6C0LF73</accession>
<protein>
    <submittedName>
        <fullName evidence="1">Uncharacterized protein</fullName>
    </submittedName>
</protein>
<dbReference type="AlphaFoldDB" id="A0A6C0LF73"/>